<gene>
    <name evidence="2" type="ORF">NLJ89_g11178</name>
</gene>
<comment type="caution">
    <text evidence="2">The sequence shown here is derived from an EMBL/GenBank/DDBJ whole genome shotgun (WGS) entry which is preliminary data.</text>
</comment>
<evidence type="ECO:0000313" key="3">
    <source>
        <dbReference type="Proteomes" id="UP001148786"/>
    </source>
</evidence>
<dbReference type="Proteomes" id="UP001148786">
    <property type="component" value="Unassembled WGS sequence"/>
</dbReference>
<dbReference type="InterPro" id="IPR040971">
    <property type="entry name" value="PlyB_C"/>
</dbReference>
<evidence type="ECO:0000313" key="2">
    <source>
        <dbReference type="EMBL" id="KAJ3492707.1"/>
    </source>
</evidence>
<evidence type="ECO:0000259" key="1">
    <source>
        <dbReference type="Pfam" id="PF18684"/>
    </source>
</evidence>
<name>A0A9W8JP80_9AGAR</name>
<dbReference type="AlphaFoldDB" id="A0A9W8JP80"/>
<proteinExistence type="predicted"/>
<feature type="domain" description="Pleurotolysin B C-terminal" evidence="1">
    <location>
        <begin position="93"/>
        <end position="212"/>
    </location>
</feature>
<keyword evidence="3" id="KW-1185">Reference proteome</keyword>
<dbReference type="EMBL" id="JANKHO010002399">
    <property type="protein sequence ID" value="KAJ3492707.1"/>
    <property type="molecule type" value="Genomic_DNA"/>
</dbReference>
<dbReference type="Pfam" id="PF18684">
    <property type="entry name" value="PlyB_C"/>
    <property type="match status" value="1"/>
</dbReference>
<sequence length="349" mass="37930">MSWKRSILESFAEDLMAGGAITRLESILSSCPCHLAVLFFNLLLGIGFVEGAPATLYVVEQPDATRDSAYSNFGTIFLEMGRRSAGREHVAPGHSADGSKALLVKPTLPYKAGRNPALSGAHPGEGFTDQPFIDLPQYQFLSTHFGGNVYSTLPGSLLRGLRPDLGLPGHCEMYSETISTAVHVTHPIATDDTNDKCLDLQSVVRVKLPGEEMRGTLLGHQFAFNHTVIVGRSPSLIDHQSLHTQLRTMGAGPSKTFIYTYEQKQVLAERPASHLSATIAVRELFPEIPAHHAISFYSSELLICHGETTEISSSAWADAIPRLERLTVKSLASGSPGDRKSFYDGSRKV</sequence>
<dbReference type="OrthoDB" id="10461985at2759"/>
<accession>A0A9W8JP80</accession>
<reference evidence="2" key="1">
    <citation type="submission" date="2022-07" db="EMBL/GenBank/DDBJ databases">
        <title>Genome Sequence of Agrocybe chaxingu.</title>
        <authorList>
            <person name="Buettner E."/>
        </authorList>
    </citation>
    <scope>NUCLEOTIDE SEQUENCE</scope>
    <source>
        <strain evidence="2">MP-N11</strain>
    </source>
</reference>
<protein>
    <recommendedName>
        <fullName evidence="1">Pleurotolysin B C-terminal domain-containing protein</fullName>
    </recommendedName>
</protein>
<organism evidence="2 3">
    <name type="scientific">Agrocybe chaxingu</name>
    <dbReference type="NCBI Taxonomy" id="84603"/>
    <lineage>
        <taxon>Eukaryota</taxon>
        <taxon>Fungi</taxon>
        <taxon>Dikarya</taxon>
        <taxon>Basidiomycota</taxon>
        <taxon>Agaricomycotina</taxon>
        <taxon>Agaricomycetes</taxon>
        <taxon>Agaricomycetidae</taxon>
        <taxon>Agaricales</taxon>
        <taxon>Agaricineae</taxon>
        <taxon>Strophariaceae</taxon>
        <taxon>Agrocybe</taxon>
    </lineage>
</organism>